<evidence type="ECO:0000313" key="1">
    <source>
        <dbReference type="EMBL" id="KAG1543388.1"/>
    </source>
</evidence>
<evidence type="ECO:0000313" key="2">
    <source>
        <dbReference type="Proteomes" id="UP000740926"/>
    </source>
</evidence>
<gene>
    <name evidence="1" type="ORF">G6F50_013995</name>
</gene>
<dbReference type="AlphaFoldDB" id="A0A9P6YAA2"/>
<dbReference type="AntiFam" id="ANF00149">
    <property type="entry name" value="Shadow ORF (opposite cshA)"/>
</dbReference>
<protein>
    <submittedName>
        <fullName evidence="1">Uncharacterized protein</fullName>
    </submittedName>
</protein>
<sequence length="251" mass="25841">MPSRRTLVLLDQVGPAHFVGRTQAERQALLIAPAAAADAVHVDCGVLGDVHVDDGAQVLDVQPAGGHVGGDQDRAALVGELDQDLVAFALLQGAGQGLGADAVGLQPFDQVVAADLGVAEGQRGDGAEVRQQARHGVQAVLAVDFVEDLFDAAGVVLRFDLDFGRVPQEPGAELADVVGVGGRKQQRLAFGRAVRGDGDDVVIEAHVDHAVGFVQHQRGQAGQVQAAARQVVLDAAGRADDQRGGPRPGPA</sequence>
<organism evidence="1 2">
    <name type="scientific">Rhizopus delemar</name>
    <dbReference type="NCBI Taxonomy" id="936053"/>
    <lineage>
        <taxon>Eukaryota</taxon>
        <taxon>Fungi</taxon>
        <taxon>Fungi incertae sedis</taxon>
        <taxon>Mucoromycota</taxon>
        <taxon>Mucoromycotina</taxon>
        <taxon>Mucoromycetes</taxon>
        <taxon>Mucorales</taxon>
        <taxon>Mucorineae</taxon>
        <taxon>Rhizopodaceae</taxon>
        <taxon>Rhizopus</taxon>
    </lineage>
</organism>
<reference evidence="1 2" key="1">
    <citation type="journal article" date="2020" name="Microb. Genom.">
        <title>Genetic diversity of clinical and environmental Mucorales isolates obtained from an investigation of mucormycosis cases among solid organ transplant recipients.</title>
        <authorList>
            <person name="Nguyen M.H."/>
            <person name="Kaul D."/>
            <person name="Muto C."/>
            <person name="Cheng S.J."/>
            <person name="Richter R.A."/>
            <person name="Bruno V.M."/>
            <person name="Liu G."/>
            <person name="Beyhan S."/>
            <person name="Sundermann A.J."/>
            <person name="Mounaud S."/>
            <person name="Pasculle A.W."/>
            <person name="Nierman W.C."/>
            <person name="Driscoll E."/>
            <person name="Cumbie R."/>
            <person name="Clancy C.J."/>
            <person name="Dupont C.L."/>
        </authorList>
    </citation>
    <scope>NUCLEOTIDE SEQUENCE [LARGE SCALE GENOMIC DNA]</scope>
    <source>
        <strain evidence="1 2">GL24</strain>
    </source>
</reference>
<accession>A0A9P6YAA2</accession>
<proteinExistence type="predicted"/>
<keyword evidence="2" id="KW-1185">Reference proteome</keyword>
<comment type="caution">
    <text evidence="1">The sequence shown here is derived from an EMBL/GenBank/DDBJ whole genome shotgun (WGS) entry which is preliminary data.</text>
</comment>
<dbReference type="Proteomes" id="UP000740926">
    <property type="component" value="Unassembled WGS sequence"/>
</dbReference>
<dbReference type="EMBL" id="JAANIU010006155">
    <property type="protein sequence ID" value="KAG1543388.1"/>
    <property type="molecule type" value="Genomic_DNA"/>
</dbReference>
<name>A0A9P6YAA2_9FUNG</name>